<dbReference type="PROSITE" id="PS51918">
    <property type="entry name" value="RADICAL_SAM"/>
    <property type="match status" value="1"/>
</dbReference>
<evidence type="ECO:0000259" key="7">
    <source>
        <dbReference type="PROSITE" id="PS51918"/>
    </source>
</evidence>
<feature type="domain" description="Radical SAM core" evidence="7">
    <location>
        <begin position="111"/>
        <end position="276"/>
    </location>
</feature>
<dbReference type="EMBL" id="BARS01019026">
    <property type="protein sequence ID" value="GAF86838.1"/>
    <property type="molecule type" value="Genomic_DNA"/>
</dbReference>
<keyword evidence="5" id="KW-0411">Iron-sulfur</keyword>
<dbReference type="SFLD" id="SFLDS00029">
    <property type="entry name" value="Radical_SAM"/>
    <property type="match status" value="1"/>
</dbReference>
<evidence type="ECO:0000256" key="3">
    <source>
        <dbReference type="ARBA" id="ARBA00022723"/>
    </source>
</evidence>
<dbReference type="GO" id="GO:0003824">
    <property type="term" value="F:catalytic activity"/>
    <property type="evidence" value="ECO:0007669"/>
    <property type="project" value="InterPro"/>
</dbReference>
<dbReference type="InterPro" id="IPR051198">
    <property type="entry name" value="BchE-like"/>
</dbReference>
<dbReference type="InterPro" id="IPR034466">
    <property type="entry name" value="Methyltransferase_Class_B"/>
</dbReference>
<dbReference type="Pfam" id="PF04055">
    <property type="entry name" value="Radical_SAM"/>
    <property type="match status" value="1"/>
</dbReference>
<protein>
    <submittedName>
        <fullName evidence="8">Uncharacterized protein</fullName>
    </submittedName>
</protein>
<dbReference type="SFLD" id="SFLDG01123">
    <property type="entry name" value="methyltransferase_(Class_B)"/>
    <property type="match status" value="1"/>
</dbReference>
<dbReference type="InterPro" id="IPR058240">
    <property type="entry name" value="rSAM_sf"/>
</dbReference>
<dbReference type="CDD" id="cd01335">
    <property type="entry name" value="Radical_SAM"/>
    <property type="match status" value="1"/>
</dbReference>
<proteinExistence type="predicted"/>
<dbReference type="InterPro" id="IPR006158">
    <property type="entry name" value="Cobalamin-bd"/>
</dbReference>
<dbReference type="SUPFAM" id="SSF102114">
    <property type="entry name" value="Radical SAM enzymes"/>
    <property type="match status" value="1"/>
</dbReference>
<feature type="non-terminal residue" evidence="8">
    <location>
        <position position="276"/>
    </location>
</feature>
<evidence type="ECO:0000256" key="4">
    <source>
        <dbReference type="ARBA" id="ARBA00023004"/>
    </source>
</evidence>
<organism evidence="8">
    <name type="scientific">marine sediment metagenome</name>
    <dbReference type="NCBI Taxonomy" id="412755"/>
    <lineage>
        <taxon>unclassified sequences</taxon>
        <taxon>metagenomes</taxon>
        <taxon>ecological metagenomes</taxon>
    </lineage>
</organism>
<dbReference type="GO" id="GO:0051539">
    <property type="term" value="F:4 iron, 4 sulfur cluster binding"/>
    <property type="evidence" value="ECO:0007669"/>
    <property type="project" value="UniProtKB-KW"/>
</dbReference>
<evidence type="ECO:0000313" key="8">
    <source>
        <dbReference type="EMBL" id="GAF86838.1"/>
    </source>
</evidence>
<evidence type="ECO:0000259" key="6">
    <source>
        <dbReference type="PROSITE" id="PS51332"/>
    </source>
</evidence>
<dbReference type="SMART" id="SM00729">
    <property type="entry name" value="Elp3"/>
    <property type="match status" value="1"/>
</dbReference>
<keyword evidence="2" id="KW-0949">S-adenosyl-L-methionine</keyword>
<dbReference type="PANTHER" id="PTHR43409">
    <property type="entry name" value="ANAEROBIC MAGNESIUM-PROTOPORPHYRIN IX MONOMETHYL ESTER CYCLASE-RELATED"/>
    <property type="match status" value="1"/>
</dbReference>
<evidence type="ECO:0000256" key="2">
    <source>
        <dbReference type="ARBA" id="ARBA00022691"/>
    </source>
</evidence>
<evidence type="ECO:0000256" key="5">
    <source>
        <dbReference type="ARBA" id="ARBA00023014"/>
    </source>
</evidence>
<dbReference type="PROSITE" id="PS51332">
    <property type="entry name" value="B12_BINDING"/>
    <property type="match status" value="1"/>
</dbReference>
<dbReference type="GO" id="GO:0031419">
    <property type="term" value="F:cobalamin binding"/>
    <property type="evidence" value="ECO:0007669"/>
    <property type="project" value="InterPro"/>
</dbReference>
<feature type="domain" description="B12-binding" evidence="6">
    <location>
        <begin position="1"/>
        <end position="66"/>
    </location>
</feature>
<dbReference type="Gene3D" id="3.40.50.280">
    <property type="entry name" value="Cobalamin-binding domain"/>
    <property type="match status" value="1"/>
</dbReference>
<dbReference type="Gene3D" id="3.80.30.20">
    <property type="entry name" value="tm_1862 like domain"/>
    <property type="match status" value="1"/>
</dbReference>
<dbReference type="GO" id="GO:0046872">
    <property type="term" value="F:metal ion binding"/>
    <property type="evidence" value="ECO:0007669"/>
    <property type="project" value="UniProtKB-KW"/>
</dbReference>
<dbReference type="Pfam" id="PF02310">
    <property type="entry name" value="B12-binding"/>
    <property type="match status" value="1"/>
</dbReference>
<comment type="cofactor">
    <cofactor evidence="1">
        <name>[4Fe-4S] cluster</name>
        <dbReference type="ChEBI" id="CHEBI:49883"/>
    </cofactor>
</comment>
<dbReference type="InterPro" id="IPR023404">
    <property type="entry name" value="rSAM_horseshoe"/>
</dbReference>
<dbReference type="InterPro" id="IPR006638">
    <property type="entry name" value="Elp3/MiaA/NifB-like_rSAM"/>
</dbReference>
<dbReference type="AlphaFoldDB" id="X0T052"/>
<keyword evidence="4" id="KW-0408">Iron</keyword>
<dbReference type="GO" id="GO:0005829">
    <property type="term" value="C:cytosol"/>
    <property type="evidence" value="ECO:0007669"/>
    <property type="project" value="TreeGrafter"/>
</dbReference>
<sequence>DSIKVLKSAKEVNPEALTILGNVHPTFCWEEVLEENHDVVDYVIRGEGEETIVALLNGVKQGRDLREIKGIAFWKDGKAIVTPERRFVENLDYLPTAWDLIEWKDYTYYTKPGSTLAVVSSSRGCTQNCSFCSQRLFWKQHWRARSPENLVAELEYLNKVFGVDVAMLSDEIPTFDRDRWERILDLLIKKDLDLELLMETRVDDILRDKDILHKYRRAGVVHIYVGVESASQETLDQFNKGIKIEESKKAIELINETDIISETSFVLGMPNDTKES</sequence>
<reference evidence="8" key="1">
    <citation type="journal article" date="2014" name="Front. Microbiol.">
        <title>High frequency of phylogenetically diverse reductive dehalogenase-homologous genes in deep subseafloor sedimentary metagenomes.</title>
        <authorList>
            <person name="Kawai M."/>
            <person name="Futagami T."/>
            <person name="Toyoda A."/>
            <person name="Takaki Y."/>
            <person name="Nishi S."/>
            <person name="Hori S."/>
            <person name="Arai W."/>
            <person name="Tsubouchi T."/>
            <person name="Morono Y."/>
            <person name="Uchiyama I."/>
            <person name="Ito T."/>
            <person name="Fujiyama A."/>
            <person name="Inagaki F."/>
            <person name="Takami H."/>
        </authorList>
    </citation>
    <scope>NUCLEOTIDE SEQUENCE</scope>
    <source>
        <strain evidence="8">Expedition CK06-06</strain>
    </source>
</reference>
<feature type="non-terminal residue" evidence="8">
    <location>
        <position position="1"/>
    </location>
</feature>
<name>X0T052_9ZZZZ</name>
<dbReference type="PANTHER" id="PTHR43409:SF13">
    <property type="entry name" value="ANAEROBIC MAGNESIUM-PROTOPORPHYRIN IX MONOMETHYL ESTER CYCLASE"/>
    <property type="match status" value="1"/>
</dbReference>
<comment type="caution">
    <text evidence="8">The sequence shown here is derived from an EMBL/GenBank/DDBJ whole genome shotgun (WGS) entry which is preliminary data.</text>
</comment>
<evidence type="ECO:0000256" key="1">
    <source>
        <dbReference type="ARBA" id="ARBA00001966"/>
    </source>
</evidence>
<dbReference type="SFLD" id="SFLDG01082">
    <property type="entry name" value="B12-binding_domain_containing"/>
    <property type="match status" value="1"/>
</dbReference>
<dbReference type="CDD" id="cd02068">
    <property type="entry name" value="radical_SAM_B12_BD"/>
    <property type="match status" value="1"/>
</dbReference>
<dbReference type="InterPro" id="IPR007197">
    <property type="entry name" value="rSAM"/>
</dbReference>
<keyword evidence="3" id="KW-0479">Metal-binding</keyword>
<gene>
    <name evidence="8" type="ORF">S01H1_30875</name>
</gene>
<accession>X0T052</accession>